<feature type="transmembrane region" description="Helical" evidence="1">
    <location>
        <begin position="253"/>
        <end position="275"/>
    </location>
</feature>
<comment type="caution">
    <text evidence="2">The sequence shown here is derived from an EMBL/GenBank/DDBJ whole genome shotgun (WGS) entry which is preliminary data.</text>
</comment>
<feature type="transmembrane region" description="Helical" evidence="1">
    <location>
        <begin position="168"/>
        <end position="189"/>
    </location>
</feature>
<dbReference type="InterPro" id="IPR009323">
    <property type="entry name" value="DUF979"/>
</dbReference>
<dbReference type="EMBL" id="JXKQ01000001">
    <property type="protein sequence ID" value="OJG47101.1"/>
    <property type="molecule type" value="Genomic_DNA"/>
</dbReference>
<keyword evidence="1" id="KW-0472">Membrane</keyword>
<evidence type="ECO:0000313" key="3">
    <source>
        <dbReference type="Proteomes" id="UP000182077"/>
    </source>
</evidence>
<dbReference type="OrthoDB" id="1689651at2"/>
<name>A0A1L8TRZ3_9ENTE</name>
<feature type="transmembrane region" description="Helical" evidence="1">
    <location>
        <begin position="15"/>
        <end position="32"/>
    </location>
</feature>
<dbReference type="Pfam" id="PF06166">
    <property type="entry name" value="DUF979"/>
    <property type="match status" value="1"/>
</dbReference>
<dbReference type="AlphaFoldDB" id="A0A1L8TRZ3"/>
<dbReference type="RefSeq" id="WP_071856752.1">
    <property type="nucleotide sequence ID" value="NZ_JBHSHK010000005.1"/>
</dbReference>
<gene>
    <name evidence="2" type="ORF">RV04_GL000348</name>
</gene>
<organism evidence="2 3">
    <name type="scientific">Enterococcus hermanniensis</name>
    <dbReference type="NCBI Taxonomy" id="249189"/>
    <lineage>
        <taxon>Bacteria</taxon>
        <taxon>Bacillati</taxon>
        <taxon>Bacillota</taxon>
        <taxon>Bacilli</taxon>
        <taxon>Lactobacillales</taxon>
        <taxon>Enterococcaceae</taxon>
        <taxon>Enterococcus</taxon>
    </lineage>
</organism>
<evidence type="ECO:0000256" key="1">
    <source>
        <dbReference type="SAM" id="Phobius"/>
    </source>
</evidence>
<keyword evidence="3" id="KW-1185">Reference proteome</keyword>
<feature type="transmembrane region" description="Helical" evidence="1">
    <location>
        <begin position="130"/>
        <end position="148"/>
    </location>
</feature>
<evidence type="ECO:0000313" key="2">
    <source>
        <dbReference type="EMBL" id="OJG47101.1"/>
    </source>
</evidence>
<keyword evidence="1" id="KW-0812">Transmembrane</keyword>
<dbReference type="STRING" id="249189.RV04_GL000348"/>
<sequence length="314" mass="33677">MSFFLSQDVLLSEKLLEIIYIIMGAVAVYTGIKNARDKENPTPLGTAIFWCALGIVMMFGRWIPPMIDGVLVIIMTLPPIFKKVNKGKENAPTEVFTKKMADKIGMKIFIPALSMGIFAIIFAVFTNLGALVGVGVGVLVAIVILMVYSHSNKPIVFLDDAERMLSTVGPLSMLPMLLASLGAIFTAAGVGEVISDLVAKVIPKGNVNLGIIVFAIGMMLFTMIMGNAFAAITVMTVGIGAPFVLAYGADPVLIGMIALTCGYCGTLCTPMAANFNIVPVAMLEMKDRFGVIKNQAVLAVIFLVFQICYMILFK</sequence>
<dbReference type="Proteomes" id="UP000182077">
    <property type="component" value="Unassembled WGS sequence"/>
</dbReference>
<protein>
    <submittedName>
        <fullName evidence="2">Membrane protein</fullName>
    </submittedName>
</protein>
<proteinExistence type="predicted"/>
<feature type="transmembrane region" description="Helical" evidence="1">
    <location>
        <begin position="104"/>
        <end position="124"/>
    </location>
</feature>
<keyword evidence="1" id="KW-1133">Transmembrane helix</keyword>
<accession>A0A1L8TRZ3</accession>
<reference evidence="2 3" key="1">
    <citation type="submission" date="2014-12" db="EMBL/GenBank/DDBJ databases">
        <title>Draft genome sequences of 29 type strains of Enterococci.</title>
        <authorList>
            <person name="Zhong Z."/>
            <person name="Sun Z."/>
            <person name="Liu W."/>
            <person name="Zhang W."/>
            <person name="Zhang H."/>
        </authorList>
    </citation>
    <scope>NUCLEOTIDE SEQUENCE [LARGE SCALE GENOMIC DNA]</scope>
    <source>
        <strain evidence="2 3">DSM 17122</strain>
    </source>
</reference>
<feature type="transmembrane region" description="Helical" evidence="1">
    <location>
        <begin position="296"/>
        <end position="313"/>
    </location>
</feature>
<feature type="transmembrane region" description="Helical" evidence="1">
    <location>
        <begin position="44"/>
        <end position="60"/>
    </location>
</feature>